<feature type="binding site" evidence="11">
    <location>
        <begin position="98"/>
        <end position="105"/>
    </location>
    <ligand>
        <name>ATP</name>
        <dbReference type="ChEBI" id="CHEBI:30616"/>
    </ligand>
</feature>
<evidence type="ECO:0000256" key="5">
    <source>
        <dbReference type="ARBA" id="ARBA00022801"/>
    </source>
</evidence>
<dbReference type="GO" id="GO:0005829">
    <property type="term" value="C:cytosol"/>
    <property type="evidence" value="ECO:0007669"/>
    <property type="project" value="TreeGrafter"/>
</dbReference>
<keyword evidence="5" id="KW-0378">Hydrolase</keyword>
<evidence type="ECO:0000256" key="13">
    <source>
        <dbReference type="RuleBase" id="RU003555"/>
    </source>
</evidence>
<evidence type="ECO:0000259" key="14">
    <source>
        <dbReference type="PROSITE" id="PS50162"/>
    </source>
</evidence>
<dbReference type="HAMAP" id="MF_01498">
    <property type="entry name" value="RadA_bact"/>
    <property type="match status" value="1"/>
</dbReference>
<evidence type="ECO:0000256" key="10">
    <source>
        <dbReference type="ARBA" id="ARBA00023204"/>
    </source>
</evidence>
<dbReference type="GO" id="GO:0000725">
    <property type="term" value="P:recombinational repair"/>
    <property type="evidence" value="ECO:0007669"/>
    <property type="project" value="UniProtKB-UniRule"/>
</dbReference>
<dbReference type="InterPro" id="IPR003593">
    <property type="entry name" value="AAA+_ATPase"/>
</dbReference>
<dbReference type="NCBIfam" id="TIGR00416">
    <property type="entry name" value="sms"/>
    <property type="match status" value="1"/>
</dbReference>
<keyword evidence="2 11" id="KW-0547">Nucleotide-binding</keyword>
<organism evidence="15 16">
    <name type="scientific">Candidatus Cerribacteria bacterium 'Amazon FNV 2010 28 9'</name>
    <dbReference type="NCBI Taxonomy" id="2081795"/>
    <lineage>
        <taxon>Bacteria</taxon>
        <taxon>Candidatus Cerribacteria</taxon>
    </lineage>
</organism>
<dbReference type="SMART" id="SM00382">
    <property type="entry name" value="AAA"/>
    <property type="match status" value="1"/>
</dbReference>
<dbReference type="FunFam" id="3.40.50.300:FF:000050">
    <property type="entry name" value="DNA repair protein RadA"/>
    <property type="match status" value="1"/>
</dbReference>
<protein>
    <recommendedName>
        <fullName evidence="11 12">DNA repair protein RadA</fullName>
    </recommendedName>
</protein>
<evidence type="ECO:0000256" key="7">
    <source>
        <dbReference type="ARBA" id="ARBA00022840"/>
    </source>
</evidence>
<dbReference type="InterPro" id="IPR027417">
    <property type="entry name" value="P-loop_NTPase"/>
</dbReference>
<evidence type="ECO:0000313" key="15">
    <source>
        <dbReference type="EMBL" id="PWU22433.1"/>
    </source>
</evidence>
<dbReference type="Gene3D" id="3.40.50.300">
    <property type="entry name" value="P-loop containing nucleotide triphosphate hydrolases"/>
    <property type="match status" value="1"/>
</dbReference>
<dbReference type="AlphaFoldDB" id="A0A317JPG1"/>
<evidence type="ECO:0000256" key="9">
    <source>
        <dbReference type="ARBA" id="ARBA00023125"/>
    </source>
</evidence>
<comment type="caution">
    <text evidence="15">The sequence shown here is derived from an EMBL/GenBank/DDBJ whole genome shotgun (WGS) entry which is preliminary data.</text>
</comment>
<dbReference type="InterPro" id="IPR020588">
    <property type="entry name" value="RecA_ATP-bd"/>
</dbReference>
<dbReference type="Pfam" id="PF13541">
    <property type="entry name" value="ChlI"/>
    <property type="match status" value="1"/>
</dbReference>
<dbReference type="PANTHER" id="PTHR32472">
    <property type="entry name" value="DNA REPAIR PROTEIN RADA"/>
    <property type="match status" value="1"/>
</dbReference>
<evidence type="ECO:0000256" key="3">
    <source>
        <dbReference type="ARBA" id="ARBA00022763"/>
    </source>
</evidence>
<keyword evidence="9 11" id="KW-0238">DNA-binding</keyword>
<feature type="region of interest" description="Lon-protease-like" evidence="11">
    <location>
        <begin position="364"/>
        <end position="457"/>
    </location>
</feature>
<keyword evidence="6 13" id="KW-0862">Zinc</keyword>
<keyword evidence="4 13" id="KW-0863">Zinc-finger</keyword>
<dbReference type="SUPFAM" id="SSF52540">
    <property type="entry name" value="P-loop containing nucleoside triphosphate hydrolases"/>
    <property type="match status" value="1"/>
</dbReference>
<reference evidence="15 16" key="1">
    <citation type="submission" date="2018-02" db="EMBL/GenBank/DDBJ databases">
        <title>Genomic Reconstructions from Amazon Rainforest and Pasture Soil Reveal Novel Insights into the Physiology of Candidate Phyla in Tropical Sites.</title>
        <authorList>
            <person name="Kroeger M.E."/>
            <person name="Delmont T."/>
            <person name="Eren A.M."/>
            <person name="Guo J."/>
            <person name="Meyer K.M."/>
            <person name="Khan K."/>
            <person name="Rodrigues J.L.M."/>
            <person name="Bohannan B.J.M."/>
            <person name="Tringe S."/>
            <person name="Borges C.D."/>
            <person name="Tiedje J."/>
            <person name="Tsai S.M."/>
            <person name="Nusslein K."/>
        </authorList>
    </citation>
    <scope>NUCLEOTIDE SEQUENCE [LARGE SCALE GENOMIC DNA]</scope>
    <source>
        <strain evidence="15">Amazon FNV 2010 28 9</strain>
    </source>
</reference>
<evidence type="ECO:0000256" key="1">
    <source>
        <dbReference type="ARBA" id="ARBA00022723"/>
    </source>
</evidence>
<keyword evidence="3 11" id="KW-0227">DNA damage</keyword>
<dbReference type="Gene3D" id="3.30.230.10">
    <property type="match status" value="1"/>
</dbReference>
<dbReference type="GO" id="GO:0008270">
    <property type="term" value="F:zinc ion binding"/>
    <property type="evidence" value="ECO:0007669"/>
    <property type="project" value="UniProtKB-KW"/>
</dbReference>
<evidence type="ECO:0000256" key="2">
    <source>
        <dbReference type="ARBA" id="ARBA00022741"/>
    </source>
</evidence>
<keyword evidence="10 11" id="KW-0234">DNA repair</keyword>
<dbReference type="Proteomes" id="UP000246104">
    <property type="component" value="Unassembled WGS sequence"/>
</dbReference>
<dbReference type="GO" id="GO:0140664">
    <property type="term" value="F:ATP-dependent DNA damage sensor activity"/>
    <property type="evidence" value="ECO:0007669"/>
    <property type="project" value="InterPro"/>
</dbReference>
<dbReference type="InterPro" id="IPR041166">
    <property type="entry name" value="Rubredoxin_2"/>
</dbReference>
<dbReference type="InterPro" id="IPR014721">
    <property type="entry name" value="Ribsml_uS5_D2-typ_fold_subgr"/>
</dbReference>
<evidence type="ECO:0000256" key="4">
    <source>
        <dbReference type="ARBA" id="ARBA00022771"/>
    </source>
</evidence>
<dbReference type="SUPFAM" id="SSF54211">
    <property type="entry name" value="Ribosomal protein S5 domain 2-like"/>
    <property type="match status" value="1"/>
</dbReference>
<accession>A0A317JPG1</accession>
<evidence type="ECO:0000256" key="8">
    <source>
        <dbReference type="ARBA" id="ARBA00023016"/>
    </source>
</evidence>
<dbReference type="GO" id="GO:0005524">
    <property type="term" value="F:ATP binding"/>
    <property type="evidence" value="ECO:0007669"/>
    <property type="project" value="UniProtKB-UniRule"/>
</dbReference>
<sequence>MAKPTTVYVCQNCGYSSPKWLGQCPECGQWNSMEEEISQGTGYRGQGVGKKQITGQTVRLSEVKAYDKAIVRVGTGMEEFDRVLGGGIVPGEVVLIGGEPGIGKSTLLTQLVLNLSSTSSAILYVAGEESPEQITMRIGRMSSRVQGTEDSEQWREHIVFCTSTDVDEVIATAQQEKPTLLIIDSIQTMTTGDLTGTAGSIGQLKECTERLTRIAKSMHIPTFLVGHVTKEGTIAGPKVLEHVVDAVLELSGERTGQFRLLRAIKNRFGATDEVGVFHLTDGGIEEVKNPSALFLEERVDGTAGSCLACVIEGTRPILIEIQALVVESQLAIPRRVARGVALPRIQLIAAVLQKHCGIPLGTADIFVNVAGGFTITEPAVDLAIALAIASSQKNVPISAASVCIGEVGLLGEVRKVSLLDKRVNEAKRLGYTTVISAQTSSALRTILQSMFGKKSSH</sequence>
<dbReference type="CDD" id="cd01121">
    <property type="entry name" value="RadA_SMS_N"/>
    <property type="match status" value="1"/>
</dbReference>
<dbReference type="Pfam" id="PF18073">
    <property type="entry name" value="Zn_ribbon_LapB"/>
    <property type="match status" value="1"/>
</dbReference>
<evidence type="ECO:0000256" key="6">
    <source>
        <dbReference type="ARBA" id="ARBA00022833"/>
    </source>
</evidence>
<gene>
    <name evidence="11" type="primary">radA</name>
    <name evidence="15" type="ORF">C5B42_06045</name>
</gene>
<keyword evidence="1 11" id="KW-0479">Metal-binding</keyword>
<comment type="similarity">
    <text evidence="11 13">Belongs to the RecA family. RadA subfamily.</text>
</comment>
<feature type="domain" description="RecA family profile 1" evidence="14">
    <location>
        <begin position="69"/>
        <end position="228"/>
    </location>
</feature>
<dbReference type="PANTHER" id="PTHR32472:SF10">
    <property type="entry name" value="DNA REPAIR PROTEIN RADA-LIKE PROTEIN"/>
    <property type="match status" value="1"/>
</dbReference>
<comment type="function">
    <text evidence="11">Plays a role in repairing double-strand DNA breaks, probably involving stabilizing or processing branched DNA or blocked replication forks.</text>
</comment>
<dbReference type="InterPro" id="IPR020568">
    <property type="entry name" value="Ribosomal_Su5_D2-typ_SF"/>
</dbReference>
<dbReference type="GO" id="GO:0003684">
    <property type="term" value="F:damaged DNA binding"/>
    <property type="evidence" value="ECO:0007669"/>
    <property type="project" value="InterPro"/>
</dbReference>
<proteinExistence type="inferred from homology"/>
<keyword evidence="7 11" id="KW-0067">ATP-binding</keyword>
<dbReference type="PROSITE" id="PS50162">
    <property type="entry name" value="RECA_2"/>
    <property type="match status" value="1"/>
</dbReference>
<dbReference type="EMBL" id="PSRQ01000064">
    <property type="protein sequence ID" value="PWU22433.1"/>
    <property type="molecule type" value="Genomic_DNA"/>
</dbReference>
<evidence type="ECO:0000256" key="11">
    <source>
        <dbReference type="HAMAP-Rule" id="MF_01498"/>
    </source>
</evidence>
<keyword evidence="8 11" id="KW-0346">Stress response</keyword>
<evidence type="ECO:0000256" key="12">
    <source>
        <dbReference type="NCBIfam" id="TIGR00416"/>
    </source>
</evidence>
<evidence type="ECO:0000313" key="16">
    <source>
        <dbReference type="Proteomes" id="UP000246104"/>
    </source>
</evidence>
<dbReference type="InterPro" id="IPR014774">
    <property type="entry name" value="KaiC-like_dom"/>
</dbReference>
<name>A0A317JPG1_9BACT</name>
<dbReference type="InterPro" id="IPR004504">
    <property type="entry name" value="DNA_repair_RadA"/>
</dbReference>
<comment type="domain">
    <text evidence="11">The middle region has homology to RecA with ATPase motifs including the RadA KNRFG motif, while the C-terminus is homologous to Lon protease.</text>
</comment>
<feature type="short sequence motif" description="RadA KNRFG motif" evidence="11">
    <location>
        <begin position="265"/>
        <end position="269"/>
    </location>
</feature>
<dbReference type="GO" id="GO:0016787">
    <property type="term" value="F:hydrolase activity"/>
    <property type="evidence" value="ECO:0007669"/>
    <property type="project" value="UniProtKB-KW"/>
</dbReference>
<dbReference type="PRINTS" id="PR01874">
    <property type="entry name" value="DNAREPAIRADA"/>
</dbReference>
<dbReference type="Pfam" id="PF06745">
    <property type="entry name" value="ATPase"/>
    <property type="match status" value="1"/>
</dbReference>
<comment type="function">
    <text evidence="13">DNA-dependent ATPase involved in processing of recombination intermediates, plays a role in repairing DNA breaks. Stimulates the branch migration of RecA-mediated strand transfer reactions, allowing the 3' invading strand to extend heteroduplex DNA faster. Binds ssDNA in the presence of ADP but not other nucleotides, has ATPase activity that is stimulated by ssDNA and various branched DNA structures, but inhibited by SSB. Does not have RecA's homology-searching function.</text>
</comment>